<organism evidence="1 2">
    <name type="scientific">Phytophthora fragariae</name>
    <dbReference type="NCBI Taxonomy" id="53985"/>
    <lineage>
        <taxon>Eukaryota</taxon>
        <taxon>Sar</taxon>
        <taxon>Stramenopiles</taxon>
        <taxon>Oomycota</taxon>
        <taxon>Peronosporomycetes</taxon>
        <taxon>Peronosporales</taxon>
        <taxon>Peronosporaceae</taxon>
        <taxon>Phytophthora</taxon>
    </lineage>
</organism>
<comment type="caution">
    <text evidence="1">The sequence shown here is derived from an EMBL/GenBank/DDBJ whole genome shotgun (WGS) entry which is preliminary data.</text>
</comment>
<sequence>MPSVSDTIEYFKEYNEGADHLSIQTYAVSKGDRLLLVDDVRCRHPPCAAGGRLRRDLHLRDLENFRIRVFPVLGTMSELFGQSMVACVLDNLAGKKINPEVVARLLRGQRIKLYQKLQQGEHVLFHENHKIEPEKGEIKFVYREIWWGRSSIYSQRPVANGADPHGRGQNISGEQFRADALIYDVRSATMYVESMVKLPGPRGTIPRAQNYGSGSLHQASAPLVV</sequence>
<gene>
    <name evidence="1" type="ORF">PF008_g4468</name>
</gene>
<dbReference type="Proteomes" id="UP000486351">
    <property type="component" value="Unassembled WGS sequence"/>
</dbReference>
<name>A0A6G0SCW8_9STRA</name>
<protein>
    <submittedName>
        <fullName evidence="1">Uncharacterized protein</fullName>
    </submittedName>
</protein>
<proteinExistence type="predicted"/>
<dbReference type="AlphaFoldDB" id="A0A6G0SCW8"/>
<accession>A0A6G0SCW8</accession>
<evidence type="ECO:0000313" key="1">
    <source>
        <dbReference type="EMBL" id="KAE9354566.1"/>
    </source>
</evidence>
<dbReference type="EMBL" id="QXFY01000152">
    <property type="protein sequence ID" value="KAE9354566.1"/>
    <property type="molecule type" value="Genomic_DNA"/>
</dbReference>
<evidence type="ECO:0000313" key="2">
    <source>
        <dbReference type="Proteomes" id="UP000486351"/>
    </source>
</evidence>
<reference evidence="1 2" key="1">
    <citation type="submission" date="2018-09" db="EMBL/GenBank/DDBJ databases">
        <title>Genomic investigation of the strawberry pathogen Phytophthora fragariae indicates pathogenicity is determined by transcriptional variation in three key races.</title>
        <authorList>
            <person name="Adams T.M."/>
            <person name="Armitage A.D."/>
            <person name="Sobczyk M.K."/>
            <person name="Bates H.J."/>
            <person name="Dunwell J.M."/>
            <person name="Nellist C.F."/>
            <person name="Harrison R.J."/>
        </authorList>
    </citation>
    <scope>NUCLEOTIDE SEQUENCE [LARGE SCALE GENOMIC DNA]</scope>
    <source>
        <strain evidence="1 2">NOV-77</strain>
    </source>
</reference>